<evidence type="ECO:0000256" key="1">
    <source>
        <dbReference type="ARBA" id="ARBA00009249"/>
    </source>
</evidence>
<organism evidence="6 7">
    <name type="scientific">Desulfoprunum benzoelyticum</name>
    <dbReference type="NCBI Taxonomy" id="1506996"/>
    <lineage>
        <taxon>Bacteria</taxon>
        <taxon>Pseudomonadati</taxon>
        <taxon>Thermodesulfobacteriota</taxon>
        <taxon>Desulfobulbia</taxon>
        <taxon>Desulfobulbales</taxon>
        <taxon>Desulfobulbaceae</taxon>
        <taxon>Desulfoprunum</taxon>
    </lineage>
</organism>
<sequence>MKDLSELDFPETVRYTEDHEWAAVDGEVVRIGVSDYAQDQLGDIVYVEMPEIGDIFEKGDEFGTLESVKAVSEIYMPVGGEVVAVNEVLVDTPELINQDPYGAWIVEIRATDVGEYDELMSAEDYIEMLRG</sequence>
<dbReference type="InterPro" id="IPR002930">
    <property type="entry name" value="GCV_H"/>
</dbReference>
<dbReference type="InterPro" id="IPR017453">
    <property type="entry name" value="GCV_H_sub"/>
</dbReference>
<gene>
    <name evidence="3" type="primary">gcvH</name>
    <name evidence="6" type="ORF">HNQ81_000525</name>
</gene>
<dbReference type="PROSITE" id="PS50968">
    <property type="entry name" value="BIOTINYL_LIPOYL"/>
    <property type="match status" value="1"/>
</dbReference>
<dbReference type="EMBL" id="JACHEO010000002">
    <property type="protein sequence ID" value="MBB5346815.1"/>
    <property type="molecule type" value="Genomic_DNA"/>
</dbReference>
<accession>A0A840UMH2</accession>
<dbReference type="PANTHER" id="PTHR11715">
    <property type="entry name" value="GLYCINE CLEAVAGE SYSTEM H PROTEIN"/>
    <property type="match status" value="1"/>
</dbReference>
<comment type="caution">
    <text evidence="6">The sequence shown here is derived from an EMBL/GenBank/DDBJ whole genome shotgun (WGS) entry which is preliminary data.</text>
</comment>
<dbReference type="Gene3D" id="2.40.50.100">
    <property type="match status" value="1"/>
</dbReference>
<evidence type="ECO:0000256" key="4">
    <source>
        <dbReference type="PIRSR" id="PIRSR617453-50"/>
    </source>
</evidence>
<feature type="domain" description="Lipoyl-binding" evidence="5">
    <location>
        <begin position="28"/>
        <end position="109"/>
    </location>
</feature>
<proteinExistence type="inferred from homology"/>
<dbReference type="InterPro" id="IPR033753">
    <property type="entry name" value="GCV_H/Fam206"/>
</dbReference>
<comment type="cofactor">
    <cofactor evidence="3">
        <name>(R)-lipoate</name>
        <dbReference type="ChEBI" id="CHEBI:83088"/>
    </cofactor>
    <text evidence="3">Binds 1 lipoyl cofactor covalently.</text>
</comment>
<evidence type="ECO:0000313" key="6">
    <source>
        <dbReference type="EMBL" id="MBB5346815.1"/>
    </source>
</evidence>
<name>A0A840UMH2_9BACT</name>
<dbReference type="RefSeq" id="WP_183348043.1">
    <property type="nucleotide sequence ID" value="NZ_JACHEO010000002.1"/>
</dbReference>
<protein>
    <recommendedName>
        <fullName evidence="3">Glycine cleavage system H protein</fullName>
    </recommendedName>
</protein>
<dbReference type="Proteomes" id="UP000539642">
    <property type="component" value="Unassembled WGS sequence"/>
</dbReference>
<keyword evidence="7" id="KW-1185">Reference proteome</keyword>
<comment type="subunit">
    <text evidence="3">The glycine cleavage system is composed of four proteins: P, T, L and H.</text>
</comment>
<dbReference type="Pfam" id="PF01597">
    <property type="entry name" value="GCV_H"/>
    <property type="match status" value="1"/>
</dbReference>
<dbReference type="PROSITE" id="PS00189">
    <property type="entry name" value="LIPOYL"/>
    <property type="match status" value="1"/>
</dbReference>
<dbReference type="GO" id="GO:0009249">
    <property type="term" value="P:protein lipoylation"/>
    <property type="evidence" value="ECO:0007669"/>
    <property type="project" value="TreeGrafter"/>
</dbReference>
<dbReference type="AlphaFoldDB" id="A0A840UMH2"/>
<dbReference type="InterPro" id="IPR003016">
    <property type="entry name" value="2-oxoA_DH_lipoyl-BS"/>
</dbReference>
<dbReference type="PANTHER" id="PTHR11715:SF3">
    <property type="entry name" value="GLYCINE CLEAVAGE SYSTEM H PROTEIN-RELATED"/>
    <property type="match status" value="1"/>
</dbReference>
<evidence type="ECO:0000313" key="7">
    <source>
        <dbReference type="Proteomes" id="UP000539642"/>
    </source>
</evidence>
<comment type="function">
    <text evidence="3">The glycine cleavage system catalyzes the degradation of glycine. The H protein shuttles the methylamine group of glycine from the P protein to the T protein.</text>
</comment>
<keyword evidence="2 3" id="KW-0450">Lipoyl</keyword>
<evidence type="ECO:0000256" key="2">
    <source>
        <dbReference type="ARBA" id="ARBA00022823"/>
    </source>
</evidence>
<dbReference type="HAMAP" id="MF_00272">
    <property type="entry name" value="GcvH"/>
    <property type="match status" value="1"/>
</dbReference>
<feature type="modified residue" description="N6-lipoyllysine" evidence="3 4">
    <location>
        <position position="69"/>
    </location>
</feature>
<dbReference type="InterPro" id="IPR011053">
    <property type="entry name" value="Single_hybrid_motif"/>
</dbReference>
<reference evidence="6 7" key="1">
    <citation type="submission" date="2020-08" db="EMBL/GenBank/DDBJ databases">
        <title>Genomic Encyclopedia of Type Strains, Phase IV (KMG-IV): sequencing the most valuable type-strain genomes for metagenomic binning, comparative biology and taxonomic classification.</title>
        <authorList>
            <person name="Goeker M."/>
        </authorList>
    </citation>
    <scope>NUCLEOTIDE SEQUENCE [LARGE SCALE GENOMIC DNA]</scope>
    <source>
        <strain evidence="6 7">DSM 28570</strain>
    </source>
</reference>
<evidence type="ECO:0000256" key="3">
    <source>
        <dbReference type="HAMAP-Rule" id="MF_00272"/>
    </source>
</evidence>
<dbReference type="GO" id="GO:0005737">
    <property type="term" value="C:cytoplasm"/>
    <property type="evidence" value="ECO:0007669"/>
    <property type="project" value="TreeGrafter"/>
</dbReference>
<dbReference type="CDD" id="cd06848">
    <property type="entry name" value="GCS_H"/>
    <property type="match status" value="1"/>
</dbReference>
<dbReference type="GO" id="GO:0019464">
    <property type="term" value="P:glycine decarboxylation via glycine cleavage system"/>
    <property type="evidence" value="ECO:0007669"/>
    <property type="project" value="UniProtKB-UniRule"/>
</dbReference>
<dbReference type="SUPFAM" id="SSF51230">
    <property type="entry name" value="Single hybrid motif"/>
    <property type="match status" value="1"/>
</dbReference>
<dbReference type="InterPro" id="IPR000089">
    <property type="entry name" value="Biotin_lipoyl"/>
</dbReference>
<comment type="similarity">
    <text evidence="1 3">Belongs to the GcvH family.</text>
</comment>
<dbReference type="NCBIfam" id="NF002270">
    <property type="entry name" value="PRK01202.1"/>
    <property type="match status" value="1"/>
</dbReference>
<evidence type="ECO:0000259" key="5">
    <source>
        <dbReference type="PROSITE" id="PS50968"/>
    </source>
</evidence>
<dbReference type="NCBIfam" id="TIGR00527">
    <property type="entry name" value="gcvH"/>
    <property type="match status" value="1"/>
</dbReference>
<dbReference type="GO" id="GO:0005960">
    <property type="term" value="C:glycine cleavage complex"/>
    <property type="evidence" value="ECO:0007669"/>
    <property type="project" value="InterPro"/>
</dbReference>